<dbReference type="PANTHER" id="PTHR15503">
    <property type="entry name" value="LDOC1 RELATED"/>
    <property type="match status" value="1"/>
</dbReference>
<reference evidence="1" key="1">
    <citation type="submission" date="2023-12" db="EMBL/GenBank/DDBJ databases">
        <title>Genome assembly of Anisodus tanguticus.</title>
        <authorList>
            <person name="Wang Y.-J."/>
        </authorList>
    </citation>
    <scope>NUCLEOTIDE SEQUENCE</scope>
    <source>
        <strain evidence="1">KB-2021</strain>
        <tissue evidence="1">Leaf</tissue>
    </source>
</reference>
<dbReference type="AlphaFoldDB" id="A0AAE1S8S3"/>
<gene>
    <name evidence="1" type="ORF">RND71_016370</name>
</gene>
<name>A0AAE1S8S3_9SOLA</name>
<proteinExistence type="predicted"/>
<protein>
    <submittedName>
        <fullName evidence="1">Uncharacterized protein</fullName>
    </submittedName>
</protein>
<dbReference type="PANTHER" id="PTHR15503:SF45">
    <property type="entry name" value="RNA-DIRECTED DNA POLYMERASE HOMOLOG"/>
    <property type="match status" value="1"/>
</dbReference>
<sequence length="104" mass="11779">MIHKGYIYHFVWVQDTEAKPPTLQSLPVANEFPNVFPDELPGIPPEREIDFSIDILLSTQSIYIPPYRITSAELKELKAQLKNLLEKAFIRPSTSPGCTSVIHS</sequence>
<dbReference type="Proteomes" id="UP001291623">
    <property type="component" value="Unassembled WGS sequence"/>
</dbReference>
<dbReference type="InterPro" id="IPR032567">
    <property type="entry name" value="RTL1-rel"/>
</dbReference>
<organism evidence="1 2">
    <name type="scientific">Anisodus tanguticus</name>
    <dbReference type="NCBI Taxonomy" id="243964"/>
    <lineage>
        <taxon>Eukaryota</taxon>
        <taxon>Viridiplantae</taxon>
        <taxon>Streptophyta</taxon>
        <taxon>Embryophyta</taxon>
        <taxon>Tracheophyta</taxon>
        <taxon>Spermatophyta</taxon>
        <taxon>Magnoliopsida</taxon>
        <taxon>eudicotyledons</taxon>
        <taxon>Gunneridae</taxon>
        <taxon>Pentapetalae</taxon>
        <taxon>asterids</taxon>
        <taxon>lamiids</taxon>
        <taxon>Solanales</taxon>
        <taxon>Solanaceae</taxon>
        <taxon>Solanoideae</taxon>
        <taxon>Hyoscyameae</taxon>
        <taxon>Anisodus</taxon>
    </lineage>
</organism>
<evidence type="ECO:0000313" key="1">
    <source>
        <dbReference type="EMBL" id="KAK4365012.1"/>
    </source>
</evidence>
<dbReference type="EMBL" id="JAVYJV010000008">
    <property type="protein sequence ID" value="KAK4365012.1"/>
    <property type="molecule type" value="Genomic_DNA"/>
</dbReference>
<dbReference type="Gene3D" id="3.10.10.10">
    <property type="entry name" value="HIV Type 1 Reverse Transcriptase, subunit A, domain 1"/>
    <property type="match status" value="1"/>
</dbReference>
<dbReference type="InterPro" id="IPR043502">
    <property type="entry name" value="DNA/RNA_pol_sf"/>
</dbReference>
<keyword evidence="2" id="KW-1185">Reference proteome</keyword>
<accession>A0AAE1S8S3</accession>
<dbReference type="SUPFAM" id="SSF56672">
    <property type="entry name" value="DNA/RNA polymerases"/>
    <property type="match status" value="1"/>
</dbReference>
<evidence type="ECO:0000313" key="2">
    <source>
        <dbReference type="Proteomes" id="UP001291623"/>
    </source>
</evidence>
<comment type="caution">
    <text evidence="1">The sequence shown here is derived from an EMBL/GenBank/DDBJ whole genome shotgun (WGS) entry which is preliminary data.</text>
</comment>